<dbReference type="AlphaFoldDB" id="A0A7K0FN30"/>
<dbReference type="Gene3D" id="3.40.190.10">
    <property type="entry name" value="Periplasmic binding protein-like II"/>
    <property type="match status" value="2"/>
</dbReference>
<evidence type="ECO:0000256" key="1">
    <source>
        <dbReference type="ARBA" id="ARBA00004418"/>
    </source>
</evidence>
<evidence type="ECO:0000313" key="6">
    <source>
        <dbReference type="Proteomes" id="UP000462931"/>
    </source>
</evidence>
<reference evidence="5 6" key="1">
    <citation type="submission" date="2019-11" db="EMBL/GenBank/DDBJ databases">
        <authorList>
            <person name="Cheng Q."/>
            <person name="Yang Z."/>
        </authorList>
    </citation>
    <scope>NUCLEOTIDE SEQUENCE [LARGE SCALE GENOMIC DNA]</scope>
    <source>
        <strain evidence="5 6">HX-22-1</strain>
    </source>
</reference>
<dbReference type="Pfam" id="PF01547">
    <property type="entry name" value="SBP_bac_1"/>
    <property type="match status" value="1"/>
</dbReference>
<sequence length="408" mass="45962">MSNTNKFRFAVRKFEPFERSMQKIWESFCVATGCKLEAEFIAMDLPELHHELITNEGLKNGNWDSAHLVTDWLLEAYTANAIADIKPALNKQELAVWSNSLLDIQQFDGKLLGLPFHDGPECLIYRKDLFESPQEQQKFKDLYGKDLKVPLSWDDFIEIAEFFQRPEDNLYGTVIAAFPDGHNTVFDFCLQLWSRGGELLDADGNIQINTPEAADGLIFYRDLLKNHQAIHPQSAQYESVQAGEAFARGEVAMMVNWFGFAAVCEVSESSKVKGKVDVAGLPKVGNGEACSLNVYWMYAVGTGSKHQDIALAFVKYATQAQQDKLLTLEGGIGCRKSTWQDADVNRIIPYYHKLEELHKHAKTLPQSKHWSAIANLIDELVVKACSTTSDVKVLLEDTQHKINTINIL</sequence>
<evidence type="ECO:0000256" key="3">
    <source>
        <dbReference type="ARBA" id="ARBA00022448"/>
    </source>
</evidence>
<dbReference type="GO" id="GO:0042597">
    <property type="term" value="C:periplasmic space"/>
    <property type="evidence" value="ECO:0007669"/>
    <property type="project" value="UniProtKB-SubCell"/>
</dbReference>
<name>A0A7K0FN30_9SPHI</name>
<comment type="caution">
    <text evidence="5">The sequence shown here is derived from an EMBL/GenBank/DDBJ whole genome shotgun (WGS) entry which is preliminary data.</text>
</comment>
<comment type="subcellular location">
    <subcellularLocation>
        <location evidence="1">Periplasm</location>
    </subcellularLocation>
</comment>
<keyword evidence="6" id="KW-1185">Reference proteome</keyword>
<dbReference type="PANTHER" id="PTHR43649">
    <property type="entry name" value="ARABINOSE-BINDING PROTEIN-RELATED"/>
    <property type="match status" value="1"/>
</dbReference>
<dbReference type="InterPro" id="IPR006059">
    <property type="entry name" value="SBP"/>
</dbReference>
<comment type="similarity">
    <text evidence="2">Belongs to the bacterial solute-binding protein 1 family.</text>
</comment>
<dbReference type="PANTHER" id="PTHR43649:SF34">
    <property type="entry name" value="ABC TRANSPORTER PERIPLASMIC-BINDING PROTEIN YCJN-RELATED"/>
    <property type="match status" value="1"/>
</dbReference>
<proteinExistence type="inferred from homology"/>
<dbReference type="Proteomes" id="UP000462931">
    <property type="component" value="Unassembled WGS sequence"/>
</dbReference>
<gene>
    <name evidence="5" type="ORF">GJJ64_05635</name>
</gene>
<evidence type="ECO:0000313" key="5">
    <source>
        <dbReference type="EMBL" id="MRX46660.1"/>
    </source>
</evidence>
<evidence type="ECO:0000256" key="2">
    <source>
        <dbReference type="ARBA" id="ARBA00008520"/>
    </source>
</evidence>
<protein>
    <submittedName>
        <fullName evidence="5">Extracellular solute-binding protein</fullName>
    </submittedName>
</protein>
<organism evidence="5 6">
    <name type="scientific">Pedobacter puniceum</name>
    <dbReference type="NCBI Taxonomy" id="2666136"/>
    <lineage>
        <taxon>Bacteria</taxon>
        <taxon>Pseudomonadati</taxon>
        <taxon>Bacteroidota</taxon>
        <taxon>Sphingobacteriia</taxon>
        <taxon>Sphingobacteriales</taxon>
        <taxon>Sphingobacteriaceae</taxon>
        <taxon>Pedobacter</taxon>
    </lineage>
</organism>
<keyword evidence="3" id="KW-0813">Transport</keyword>
<dbReference type="RefSeq" id="WP_154286730.1">
    <property type="nucleotide sequence ID" value="NZ_WKJI01000001.1"/>
</dbReference>
<keyword evidence="4" id="KW-0732">Signal</keyword>
<accession>A0A7K0FN30</accession>
<dbReference type="SUPFAM" id="SSF53850">
    <property type="entry name" value="Periplasmic binding protein-like II"/>
    <property type="match status" value="1"/>
</dbReference>
<dbReference type="InterPro" id="IPR050490">
    <property type="entry name" value="Bact_solute-bd_prot1"/>
</dbReference>
<evidence type="ECO:0000256" key="4">
    <source>
        <dbReference type="ARBA" id="ARBA00022729"/>
    </source>
</evidence>
<dbReference type="EMBL" id="WKJI01000001">
    <property type="protein sequence ID" value="MRX46660.1"/>
    <property type="molecule type" value="Genomic_DNA"/>
</dbReference>